<proteinExistence type="predicted"/>
<dbReference type="AlphaFoldDB" id="D8SNT3"/>
<reference evidence="1 2" key="1">
    <citation type="journal article" date="2011" name="Science">
        <title>The Selaginella genome identifies genetic changes associated with the evolution of vascular plants.</title>
        <authorList>
            <person name="Banks J.A."/>
            <person name="Nishiyama T."/>
            <person name="Hasebe M."/>
            <person name="Bowman J.L."/>
            <person name="Gribskov M."/>
            <person name="dePamphilis C."/>
            <person name="Albert V.A."/>
            <person name="Aono N."/>
            <person name="Aoyama T."/>
            <person name="Ambrose B.A."/>
            <person name="Ashton N.W."/>
            <person name="Axtell M.J."/>
            <person name="Barker E."/>
            <person name="Barker M.S."/>
            <person name="Bennetzen J.L."/>
            <person name="Bonawitz N.D."/>
            <person name="Chapple C."/>
            <person name="Cheng C."/>
            <person name="Correa L.G."/>
            <person name="Dacre M."/>
            <person name="DeBarry J."/>
            <person name="Dreyer I."/>
            <person name="Elias M."/>
            <person name="Engstrom E.M."/>
            <person name="Estelle M."/>
            <person name="Feng L."/>
            <person name="Finet C."/>
            <person name="Floyd S.K."/>
            <person name="Frommer W.B."/>
            <person name="Fujita T."/>
            <person name="Gramzow L."/>
            <person name="Gutensohn M."/>
            <person name="Harholt J."/>
            <person name="Hattori M."/>
            <person name="Heyl A."/>
            <person name="Hirai T."/>
            <person name="Hiwatashi Y."/>
            <person name="Ishikawa M."/>
            <person name="Iwata M."/>
            <person name="Karol K.G."/>
            <person name="Koehler B."/>
            <person name="Kolukisaoglu U."/>
            <person name="Kubo M."/>
            <person name="Kurata T."/>
            <person name="Lalonde S."/>
            <person name="Li K."/>
            <person name="Li Y."/>
            <person name="Litt A."/>
            <person name="Lyons E."/>
            <person name="Manning G."/>
            <person name="Maruyama T."/>
            <person name="Michael T.P."/>
            <person name="Mikami K."/>
            <person name="Miyazaki S."/>
            <person name="Morinaga S."/>
            <person name="Murata T."/>
            <person name="Mueller-Roeber B."/>
            <person name="Nelson D.R."/>
            <person name="Obara M."/>
            <person name="Oguri Y."/>
            <person name="Olmstead R.G."/>
            <person name="Onodera N."/>
            <person name="Petersen B.L."/>
            <person name="Pils B."/>
            <person name="Prigge M."/>
            <person name="Rensing S.A."/>
            <person name="Riano-Pachon D.M."/>
            <person name="Roberts A.W."/>
            <person name="Sato Y."/>
            <person name="Scheller H.V."/>
            <person name="Schulz B."/>
            <person name="Schulz C."/>
            <person name="Shakirov E.V."/>
            <person name="Shibagaki N."/>
            <person name="Shinohara N."/>
            <person name="Shippen D.E."/>
            <person name="Soerensen I."/>
            <person name="Sotooka R."/>
            <person name="Sugimoto N."/>
            <person name="Sugita M."/>
            <person name="Sumikawa N."/>
            <person name="Tanurdzic M."/>
            <person name="Theissen G."/>
            <person name="Ulvskov P."/>
            <person name="Wakazuki S."/>
            <person name="Weng J.K."/>
            <person name="Willats W.W."/>
            <person name="Wipf D."/>
            <person name="Wolf P.G."/>
            <person name="Yang L."/>
            <person name="Zimmer A.D."/>
            <person name="Zhu Q."/>
            <person name="Mitros T."/>
            <person name="Hellsten U."/>
            <person name="Loque D."/>
            <person name="Otillar R."/>
            <person name="Salamov A."/>
            <person name="Schmutz J."/>
            <person name="Shapiro H."/>
            <person name="Lindquist E."/>
            <person name="Lucas S."/>
            <person name="Rokhsar D."/>
            <person name="Grigoriev I.V."/>
        </authorList>
    </citation>
    <scope>NUCLEOTIDE SEQUENCE [LARGE SCALE GENOMIC DNA]</scope>
</reference>
<organism evidence="2">
    <name type="scientific">Selaginella moellendorffii</name>
    <name type="common">Spikemoss</name>
    <dbReference type="NCBI Taxonomy" id="88036"/>
    <lineage>
        <taxon>Eukaryota</taxon>
        <taxon>Viridiplantae</taxon>
        <taxon>Streptophyta</taxon>
        <taxon>Embryophyta</taxon>
        <taxon>Tracheophyta</taxon>
        <taxon>Lycopodiopsida</taxon>
        <taxon>Selaginellales</taxon>
        <taxon>Selaginellaceae</taxon>
        <taxon>Selaginella</taxon>
    </lineage>
</organism>
<evidence type="ECO:0000313" key="1">
    <source>
        <dbReference type="EMBL" id="EFJ13938.1"/>
    </source>
</evidence>
<dbReference type="EMBL" id="GL377630">
    <property type="protein sequence ID" value="EFJ13938.1"/>
    <property type="molecule type" value="Genomic_DNA"/>
</dbReference>
<dbReference type="InParanoid" id="D8SNT3"/>
<dbReference type="Proteomes" id="UP000001514">
    <property type="component" value="Unassembled WGS sequence"/>
</dbReference>
<dbReference type="HOGENOM" id="CLU_2113142_0_0_1"/>
<accession>D8SNT3</accession>
<dbReference type="KEGG" id="smo:SELMODRAFT_424098"/>
<gene>
    <name evidence="1" type="ORF">SELMODRAFT_424098</name>
</gene>
<dbReference type="Gramene" id="EFJ13938">
    <property type="protein sequence ID" value="EFJ13938"/>
    <property type="gene ID" value="SELMODRAFT_424098"/>
</dbReference>
<evidence type="ECO:0000313" key="2">
    <source>
        <dbReference type="Proteomes" id="UP000001514"/>
    </source>
</evidence>
<name>D8SNT3_SELML</name>
<keyword evidence="2" id="KW-1185">Reference proteome</keyword>
<sequence>MDDLVREDEARIKKRKSGSQYSKDVLMINEPFLFFVSTSPSVNKVQLVWSAGYKAWVTRLVVEGKEPLSEDGLYQVLKYACKEGLANLSKGCVEPIHVMQWSAFHWKYGVLDVYA</sequence>
<protein>
    <submittedName>
        <fullName evidence="1">Uncharacterized protein</fullName>
    </submittedName>
</protein>